<dbReference type="SUPFAM" id="SSF50998">
    <property type="entry name" value="Quinoprotein alcohol dehydrogenase-like"/>
    <property type="match status" value="1"/>
</dbReference>
<dbReference type="InterPro" id="IPR011047">
    <property type="entry name" value="Quinoprotein_ADH-like_sf"/>
</dbReference>
<protein>
    <submittedName>
        <fullName evidence="1">Tfp pilus assembly protein, tip-associated adhesin PilY1</fullName>
    </submittedName>
</protein>
<accession>A0A378QCP3</accession>
<dbReference type="EMBL" id="UGPY01000001">
    <property type="protein sequence ID" value="STY96987.1"/>
    <property type="molecule type" value="Genomic_DNA"/>
</dbReference>
<dbReference type="InterPro" id="IPR036465">
    <property type="entry name" value="vWFA_dom_sf"/>
</dbReference>
<sequence length="1377" mass="148075">MKNKASLINATPDQFTFKLSTLVAALVAVSVPVATGEAAVSYDAAGTATYSKTGDLSIYQPPVGDVKPTIMLMLDKSGSMDGSYSFLQDLPTANITRWRVRKCTAYFFGICISPVDEYYDQKNQITNTKDYRDATEVTDKSIANFKGANGQSCVFGQQSDDFARLYNPLEETVKISDIDGEAISPSIDIKLTYCNDTSTNPQTKVYDRISNLKLALIDVLQNESLTNKVQIGVGSFGYPNSNAQYGLINKPAKVLDTAQKKDIYTFISGLSASGGTPTARAFNEAGAYLLGKNTNSGGNSYSGFKNTSDSTIVDGTNYRKPNSSQCAGNGVYLLTDGTPNTATTNDTPANYYTQRMMQDVMGSSYSCTGMMSNTGTDFGDDSGWSCIGDYAKALNNKGIKTAMVGFGATFSGVDKPANYTVNPLTLSDGTIYQKKYYDCSKLSAEPDAKNSCNVGMESEDPKTGFTGYSNVGGYGQGGFYYAKNSQDIVGSILAFISKLDNSIPSIPSGTITIPQDPLNPINLQPYAYLPMIEPKVNSGLTIWPGNLKKYEVNQGTLYGKTNPADTTASSRLYIQPKDANGNVIAGSFPTNLNPSTLDLWSTIQATELDKDGNTINVNDRVTSGGFYARLISPVASSKPADNSTRNVYIENGTGLLKVGVSSGELVGFDKISQTDYAQTLTDSSGTTFNDKAVKTKIYLLNFLGYDITKTDDEIKAIANATNVEAELKKLITTPSGNIRVLGGIVHSQPTLVTYSGKINAPNKPDPEDPTKIAADAGQVSTKDTDRDDYLVFGSMDGALHLAKSATGEEGVAIIPKIILKNQLAALKKDSKEGTDVPKFGVDAPWSTKANYKYTFNKDGSGTVSASDVQIFGGLGRGGMGFYGYDVSTVGTPTQKFAITNTTTGFERMGHIFSKPVVGKIQVGSTKSDIKDVLIFGGGYDLCYEDPTFKLNATGNKFAECDLKTSAQGNAVYIVDASNGSLIASFSSSTAAGKNVNVAKMTHSVVSEITTLDRDNDGLIDHLYFGDLGGQIFRIDLQNGKALNTTPAINTLVRRVTRVLNTQDFKADGSNKLIDKGLQYRFYNKPSVSFYKPSGYTVRMAVVNIASGDRSNPLSRDRDINTADRVFGIFDRDIARQDLYGDDKKITDPLKTSELTMDNLATLPFDNLTSTSGTKLTKADAISAMKAGTYQGWNYPLTYFDGYGNVKYVKSVGDGLSIGNIYYMTAYSPEMAYDTNVSSCSAQVIGGSERQMYCLPWGVCEQKAGTTADNSTNGMGGYIRAGKGIQELTLGAYSKEKTNIQMLIGNQTLKEIIDKSNRSDFGQRSKTTLTGDVVPIKQGVNTTGSDLKGELGMGSGTPDVIGIDFGLVPKRWYQKQTN</sequence>
<proteinExistence type="predicted"/>
<gene>
    <name evidence="1" type="ORF">NCTC10465_00754</name>
</gene>
<name>A0A378QCP3_FAUOS</name>
<reference evidence="1 2" key="1">
    <citation type="submission" date="2018-06" db="EMBL/GenBank/DDBJ databases">
        <authorList>
            <consortium name="Pathogen Informatics"/>
            <person name="Doyle S."/>
        </authorList>
    </citation>
    <scope>NUCLEOTIDE SEQUENCE [LARGE SCALE GENOMIC DNA]</scope>
    <source>
        <strain evidence="1 2">NCTC10465</strain>
    </source>
</reference>
<dbReference type="KEGG" id="mos:AXE82_03555"/>
<evidence type="ECO:0000313" key="2">
    <source>
        <dbReference type="Proteomes" id="UP000255230"/>
    </source>
</evidence>
<dbReference type="Proteomes" id="UP000255230">
    <property type="component" value="Unassembled WGS sequence"/>
</dbReference>
<dbReference type="Gene3D" id="3.40.50.410">
    <property type="entry name" value="von Willebrand factor, type A domain"/>
    <property type="match status" value="1"/>
</dbReference>
<keyword evidence="2" id="KW-1185">Reference proteome</keyword>
<organism evidence="1 2">
    <name type="scientific">Faucicola osloensis</name>
    <name type="common">Moraxella osloensis</name>
    <dbReference type="NCBI Taxonomy" id="34062"/>
    <lineage>
        <taxon>Bacteria</taxon>
        <taxon>Pseudomonadati</taxon>
        <taxon>Pseudomonadota</taxon>
        <taxon>Gammaproteobacteria</taxon>
        <taxon>Moraxellales</taxon>
        <taxon>Moraxellaceae</taxon>
        <taxon>Faucicola</taxon>
    </lineage>
</organism>
<evidence type="ECO:0000313" key="1">
    <source>
        <dbReference type="EMBL" id="STY96987.1"/>
    </source>
</evidence>